<sequence>MRAAILFIPFVYLVSAEFGADFNHWITKTYGEGAKRRLERRDLPGGSFGGKSSGNESTTVRNEPVVFVHGVSSRAGEMMQQAANYFKKNGYGDGELYATTYGNGGNADKTSWMKYHMQCSSVKQVRTMIVAAHKYTGRKVDLIAFSLGVPIARKAVLGGRCVDTHQNLGKPLTHVVDTFVGVAGPNHGVAPVIGNLPVPGCALLPFMPICNPKDGLFSGVCPITSEFLTDINGRHKYEGAHVYTIGSNSDEIVGSSVCGQITTRIPHQNGEKRYGKLRHNQVIFHPDRPIRTHFQVFRSSYEVLLRMVHDHRVV</sequence>
<dbReference type="GO" id="GO:0016298">
    <property type="term" value="F:lipase activity"/>
    <property type="evidence" value="ECO:0000318"/>
    <property type="project" value="GO_Central"/>
</dbReference>
<keyword evidence="2" id="KW-1185">Reference proteome</keyword>
<dbReference type="Gene3D" id="3.40.50.1820">
    <property type="entry name" value="alpha/beta hydrolase"/>
    <property type="match status" value="1"/>
</dbReference>
<dbReference type="Pfam" id="PF01674">
    <property type="entry name" value="Lipase_2"/>
    <property type="match status" value="1"/>
</dbReference>
<dbReference type="PANTHER" id="PTHR32015:SF5">
    <property type="entry name" value="LIPASE RELATED"/>
    <property type="match status" value="1"/>
</dbReference>
<gene>
    <name evidence="1" type="primary">WBGene00279385</name>
</gene>
<protein>
    <submittedName>
        <fullName evidence="1">Lipase</fullName>
    </submittedName>
</protein>
<name>A0A2A6CPA5_PRIPA</name>
<dbReference type="GO" id="GO:0016042">
    <property type="term" value="P:lipid catabolic process"/>
    <property type="evidence" value="ECO:0000318"/>
    <property type="project" value="GO_Central"/>
</dbReference>
<dbReference type="PANTHER" id="PTHR32015">
    <property type="entry name" value="FASTING INDUCED LIPASE"/>
    <property type="match status" value="1"/>
</dbReference>
<dbReference type="EnsemblMetazoa" id="PPA41016.1">
    <property type="protein sequence ID" value="PPA41016.1"/>
    <property type="gene ID" value="WBGene00279385"/>
</dbReference>
<proteinExistence type="predicted"/>
<evidence type="ECO:0000313" key="1">
    <source>
        <dbReference type="EnsemblMetazoa" id="PPA41016.1"/>
    </source>
</evidence>
<dbReference type="OrthoDB" id="5800633at2759"/>
<dbReference type="Proteomes" id="UP000005239">
    <property type="component" value="Unassembled WGS sequence"/>
</dbReference>
<dbReference type="AlphaFoldDB" id="A0A2A6CPA5"/>
<accession>A0A8R1YXR2</accession>
<reference evidence="2" key="1">
    <citation type="journal article" date="2008" name="Nat. Genet.">
        <title>The Pristionchus pacificus genome provides a unique perspective on nematode lifestyle and parasitism.</title>
        <authorList>
            <person name="Dieterich C."/>
            <person name="Clifton S.W."/>
            <person name="Schuster L.N."/>
            <person name="Chinwalla A."/>
            <person name="Delehaunty K."/>
            <person name="Dinkelacker I."/>
            <person name="Fulton L."/>
            <person name="Fulton R."/>
            <person name="Godfrey J."/>
            <person name="Minx P."/>
            <person name="Mitreva M."/>
            <person name="Roeseler W."/>
            <person name="Tian H."/>
            <person name="Witte H."/>
            <person name="Yang S.P."/>
            <person name="Wilson R.K."/>
            <person name="Sommer R.J."/>
        </authorList>
    </citation>
    <scope>NUCLEOTIDE SEQUENCE [LARGE SCALE GENOMIC DNA]</scope>
    <source>
        <strain evidence="2">PS312</strain>
    </source>
</reference>
<dbReference type="InterPro" id="IPR029058">
    <property type="entry name" value="AB_hydrolase_fold"/>
</dbReference>
<organism evidence="1 2">
    <name type="scientific">Pristionchus pacificus</name>
    <name type="common">Parasitic nematode worm</name>
    <dbReference type="NCBI Taxonomy" id="54126"/>
    <lineage>
        <taxon>Eukaryota</taxon>
        <taxon>Metazoa</taxon>
        <taxon>Ecdysozoa</taxon>
        <taxon>Nematoda</taxon>
        <taxon>Chromadorea</taxon>
        <taxon>Rhabditida</taxon>
        <taxon>Rhabditina</taxon>
        <taxon>Diplogasteromorpha</taxon>
        <taxon>Diplogasteroidea</taxon>
        <taxon>Neodiplogasteridae</taxon>
        <taxon>Pristionchus</taxon>
    </lineage>
</organism>
<dbReference type="InterPro" id="IPR002918">
    <property type="entry name" value="Lipase_EstA/Esterase_EstB"/>
</dbReference>
<accession>A0A2A6CPA5</accession>
<dbReference type="SUPFAM" id="SSF53474">
    <property type="entry name" value="alpha/beta-Hydrolases"/>
    <property type="match status" value="1"/>
</dbReference>
<reference evidence="1" key="2">
    <citation type="submission" date="2022-06" db="UniProtKB">
        <authorList>
            <consortium name="EnsemblMetazoa"/>
        </authorList>
    </citation>
    <scope>IDENTIFICATION</scope>
    <source>
        <strain evidence="1">PS312</strain>
    </source>
</reference>
<evidence type="ECO:0000313" key="2">
    <source>
        <dbReference type="Proteomes" id="UP000005239"/>
    </source>
</evidence>